<keyword evidence="1" id="KW-0808">Transferase</keyword>
<dbReference type="Pfam" id="PF13562">
    <property type="entry name" value="NTP_transf_4"/>
    <property type="match status" value="1"/>
</dbReference>
<dbReference type="Gene3D" id="2.160.10.10">
    <property type="entry name" value="Hexapeptide repeat proteins"/>
    <property type="match status" value="1"/>
</dbReference>
<reference evidence="3 4" key="1">
    <citation type="submission" date="2021-09" db="EMBL/GenBank/DDBJ databases">
        <title>Genome sequencing and assembly of Chryseobacterium sp. RG1.</title>
        <authorList>
            <person name="Chhetri G."/>
        </authorList>
    </citation>
    <scope>NUCLEOTIDE SEQUENCE [LARGE SCALE GENOMIC DNA]</scope>
    <source>
        <strain evidence="3 4">RG1</strain>
    </source>
</reference>
<evidence type="ECO:0000313" key="3">
    <source>
        <dbReference type="EMBL" id="MCA6069239.1"/>
    </source>
</evidence>
<dbReference type="NCBIfam" id="TIGR03991">
    <property type="entry name" value="alt_bact_glmU"/>
    <property type="match status" value="1"/>
</dbReference>
<dbReference type="PANTHER" id="PTHR43584:SF9">
    <property type="entry name" value="TRANSFERASE HEXAPEPTIDE REPEAT CONTAINING PROTEIN"/>
    <property type="match status" value="1"/>
</dbReference>
<dbReference type="RefSeq" id="WP_225690426.1">
    <property type="nucleotide sequence ID" value="NZ_JAERSE020000006.1"/>
</dbReference>
<gene>
    <name evidence="3" type="ORF">JI747_018900</name>
</gene>
<dbReference type="InterPro" id="IPR023917">
    <property type="entry name" value="Bifunctiontional_GlmU_bac-type"/>
</dbReference>
<name>A0ABS8A5I2_9FLAO</name>
<dbReference type="Proteomes" id="UP000618240">
    <property type="component" value="Unassembled WGS sequence"/>
</dbReference>
<dbReference type="InterPro" id="IPR050065">
    <property type="entry name" value="GlmU-like"/>
</dbReference>
<evidence type="ECO:0000313" key="4">
    <source>
        <dbReference type="Proteomes" id="UP000618240"/>
    </source>
</evidence>
<sequence>MQLVFSDAQYWEDFLPLTFTRPVAEMRCGILTFSERWQKMLENTEISYFTEAYLQQKFREPEKKESLFLVTNFLPTQSVIQQIKELQQGEALVYEDELIAARINMKDFSLHQIEKMTDIKEELVFFKKPTDLFTYNNKAIDFDFELLTQGKTSQELSSTNGFLGDKKDLFIEEGAAVEFSTLNTKTGKIYIGKNAEVMEGCNLRGPIALCEESKFNLGAKIYGATTVGPHSKVGGEVSNIIIFGYSNKGHDGFVGNSVIGEWCNLGADTNSSNLKNNYGHVKLWNYRTKAFEDTGLQFAGLIMGDHSKTAINTQLNTGTVIGVASNIFKEGFPPNLIENFSWGGFKDDERFKLDKAYEVAEKVMARRKVPLTDDDKAIFKHIFDTY</sequence>
<keyword evidence="2" id="KW-0012">Acyltransferase</keyword>
<evidence type="ECO:0000256" key="2">
    <source>
        <dbReference type="ARBA" id="ARBA00023315"/>
    </source>
</evidence>
<proteinExistence type="predicted"/>
<accession>A0ABS8A5I2</accession>
<evidence type="ECO:0000256" key="1">
    <source>
        <dbReference type="ARBA" id="ARBA00022679"/>
    </source>
</evidence>
<protein>
    <submittedName>
        <fullName evidence="3">GlmU family protein</fullName>
    </submittedName>
</protein>
<comment type="caution">
    <text evidence="3">The sequence shown here is derived from an EMBL/GenBank/DDBJ whole genome shotgun (WGS) entry which is preliminary data.</text>
</comment>
<keyword evidence="4" id="KW-1185">Reference proteome</keyword>
<dbReference type="InterPro" id="IPR011004">
    <property type="entry name" value="Trimer_LpxA-like_sf"/>
</dbReference>
<dbReference type="SUPFAM" id="SSF51161">
    <property type="entry name" value="Trimeric LpxA-like enzymes"/>
    <property type="match status" value="1"/>
</dbReference>
<dbReference type="EMBL" id="JAERSE020000006">
    <property type="protein sequence ID" value="MCA6069239.1"/>
    <property type="molecule type" value="Genomic_DNA"/>
</dbReference>
<organism evidence="3 4">
    <name type="scientific">Chryseobacterium tagetis</name>
    <dbReference type="NCBI Taxonomy" id="2801334"/>
    <lineage>
        <taxon>Bacteria</taxon>
        <taxon>Pseudomonadati</taxon>
        <taxon>Bacteroidota</taxon>
        <taxon>Flavobacteriia</taxon>
        <taxon>Flavobacteriales</taxon>
        <taxon>Weeksellaceae</taxon>
        <taxon>Chryseobacterium group</taxon>
        <taxon>Chryseobacterium</taxon>
    </lineage>
</organism>
<dbReference type="PANTHER" id="PTHR43584">
    <property type="entry name" value="NUCLEOTIDYL TRANSFERASE"/>
    <property type="match status" value="1"/>
</dbReference>